<reference evidence="8 9" key="1">
    <citation type="journal article" date="2024" name="BMC Genomics">
        <title>De novo assembly and annotation of Popillia japonica's genome with initial clues to its potential as an invasive pest.</title>
        <authorList>
            <person name="Cucini C."/>
            <person name="Boschi S."/>
            <person name="Funari R."/>
            <person name="Cardaioli E."/>
            <person name="Iannotti N."/>
            <person name="Marturano G."/>
            <person name="Paoli F."/>
            <person name="Bruttini M."/>
            <person name="Carapelli A."/>
            <person name="Frati F."/>
            <person name="Nardi F."/>
        </authorList>
    </citation>
    <scope>NUCLEOTIDE SEQUENCE [LARGE SCALE GENOMIC DNA]</scope>
    <source>
        <strain evidence="8">DMR45628</strain>
    </source>
</reference>
<protein>
    <submittedName>
        <fullName evidence="8">PTB domain (IRS-1 type)</fullName>
    </submittedName>
</protein>
<proteinExistence type="predicted"/>
<dbReference type="InterPro" id="IPR050996">
    <property type="entry name" value="Docking_Protein_DOK"/>
</dbReference>
<sequence length="409" mass="45860">MINKIETYEKKHHDIIFHVLTCLTYAEGTHIMGCISSKKDINDVHPNIFQVTNVDDGGRPISPGQLEVTETELVFYQRGKGPTRWPLRCLRKYGFDIEIFNTFECGRRCPTGHGIYAFHCLKAEQLFNVVQQNIQLRNLTDDNLQFSEFPVPLTSTGPPVHRRTSQVDSYLNPTNSQTVRVHPTLSRPGSITSNGPTSPPAMSPLSLTENIFEQNNNKRDSLILEPSYTNTGTATDDHYLPSYINVTMVNNTSNENYINVQEQNNHLYMNITCNGASPEPHSDKLQELGLDYAGHCYANVDASELENLKSVSRNADLDSIPHTPTSLYVSTKEVNYAELDLPSMSNTVQPVPDSPVKIKKSYVTIDFNKTNALSQSINSRIDLEEGSRKTRHNSTISDVPTRHSSSLSD</sequence>
<keyword evidence="5" id="KW-0449">Lipoprotein</keyword>
<organism evidence="8 9">
    <name type="scientific">Popillia japonica</name>
    <name type="common">Japanese beetle</name>
    <dbReference type="NCBI Taxonomy" id="7064"/>
    <lineage>
        <taxon>Eukaryota</taxon>
        <taxon>Metazoa</taxon>
        <taxon>Ecdysozoa</taxon>
        <taxon>Arthropoda</taxon>
        <taxon>Hexapoda</taxon>
        <taxon>Insecta</taxon>
        <taxon>Pterygota</taxon>
        <taxon>Neoptera</taxon>
        <taxon>Endopterygota</taxon>
        <taxon>Coleoptera</taxon>
        <taxon>Polyphaga</taxon>
        <taxon>Scarabaeiformia</taxon>
        <taxon>Scarabaeidae</taxon>
        <taxon>Rutelinae</taxon>
        <taxon>Popillia</taxon>
    </lineage>
</organism>
<dbReference type="SMART" id="SM01244">
    <property type="entry name" value="IRS"/>
    <property type="match status" value="1"/>
</dbReference>
<keyword evidence="3" id="KW-0519">Myristate</keyword>
<feature type="domain" description="IRS-type PTB" evidence="7">
    <location>
        <begin position="41"/>
        <end position="144"/>
    </location>
</feature>
<dbReference type="AlphaFoldDB" id="A0AAW1IUZ3"/>
<evidence type="ECO:0000256" key="1">
    <source>
        <dbReference type="ARBA" id="ARBA00004370"/>
    </source>
</evidence>
<evidence type="ECO:0000256" key="6">
    <source>
        <dbReference type="SAM" id="MobiDB-lite"/>
    </source>
</evidence>
<dbReference type="InterPro" id="IPR011993">
    <property type="entry name" value="PH-like_dom_sf"/>
</dbReference>
<comment type="caution">
    <text evidence="8">The sequence shown here is derived from an EMBL/GenBank/DDBJ whole genome shotgun (WGS) entry which is preliminary data.</text>
</comment>
<feature type="compositionally biased region" description="Polar residues" evidence="6">
    <location>
        <begin position="393"/>
        <end position="409"/>
    </location>
</feature>
<dbReference type="GO" id="GO:0005104">
    <property type="term" value="F:fibroblast growth factor receptor binding"/>
    <property type="evidence" value="ECO:0007669"/>
    <property type="project" value="TreeGrafter"/>
</dbReference>
<dbReference type="PROSITE" id="PS51064">
    <property type="entry name" value="IRS_PTB"/>
    <property type="match status" value="1"/>
</dbReference>
<dbReference type="EMBL" id="JASPKY010000529">
    <property type="protein sequence ID" value="KAK9693885.1"/>
    <property type="molecule type" value="Genomic_DNA"/>
</dbReference>
<feature type="region of interest" description="Disordered" evidence="6">
    <location>
        <begin position="179"/>
        <end position="201"/>
    </location>
</feature>
<keyword evidence="9" id="KW-1185">Reference proteome</keyword>
<evidence type="ECO:0000313" key="8">
    <source>
        <dbReference type="EMBL" id="KAK9693885.1"/>
    </source>
</evidence>
<keyword evidence="2" id="KW-0597">Phosphoprotein</keyword>
<comment type="subcellular location">
    <subcellularLocation>
        <location evidence="1">Membrane</location>
    </subcellularLocation>
</comment>
<name>A0AAW1IUZ3_POPJA</name>
<dbReference type="PANTHER" id="PTHR21258:SF55">
    <property type="entry name" value="FI23523P1"/>
    <property type="match status" value="1"/>
</dbReference>
<feature type="region of interest" description="Disordered" evidence="6">
    <location>
        <begin position="383"/>
        <end position="409"/>
    </location>
</feature>
<accession>A0AAW1IUZ3</accession>
<keyword evidence="4" id="KW-0472">Membrane</keyword>
<dbReference type="CDD" id="cd01202">
    <property type="entry name" value="PTB_FRS2"/>
    <property type="match status" value="1"/>
</dbReference>
<evidence type="ECO:0000256" key="4">
    <source>
        <dbReference type="ARBA" id="ARBA00023136"/>
    </source>
</evidence>
<dbReference type="GO" id="GO:0008543">
    <property type="term" value="P:fibroblast growth factor receptor signaling pathway"/>
    <property type="evidence" value="ECO:0007669"/>
    <property type="project" value="TreeGrafter"/>
</dbReference>
<dbReference type="SUPFAM" id="SSF50729">
    <property type="entry name" value="PH domain-like"/>
    <property type="match status" value="1"/>
</dbReference>
<dbReference type="GO" id="GO:0005068">
    <property type="term" value="F:transmembrane receptor protein tyrosine kinase adaptor activity"/>
    <property type="evidence" value="ECO:0007669"/>
    <property type="project" value="TreeGrafter"/>
</dbReference>
<dbReference type="InterPro" id="IPR038742">
    <property type="entry name" value="FRS2_PTB"/>
</dbReference>
<dbReference type="GO" id="GO:0016020">
    <property type="term" value="C:membrane"/>
    <property type="evidence" value="ECO:0007669"/>
    <property type="project" value="UniProtKB-SubCell"/>
</dbReference>
<dbReference type="InterPro" id="IPR002404">
    <property type="entry name" value="IRS_PTB"/>
</dbReference>
<dbReference type="GO" id="GO:0005737">
    <property type="term" value="C:cytoplasm"/>
    <property type="evidence" value="ECO:0007669"/>
    <property type="project" value="TreeGrafter"/>
</dbReference>
<dbReference type="PANTHER" id="PTHR21258">
    <property type="entry name" value="DOCKING PROTEIN RELATED"/>
    <property type="match status" value="1"/>
</dbReference>
<evidence type="ECO:0000256" key="5">
    <source>
        <dbReference type="ARBA" id="ARBA00023288"/>
    </source>
</evidence>
<evidence type="ECO:0000256" key="2">
    <source>
        <dbReference type="ARBA" id="ARBA00022553"/>
    </source>
</evidence>
<dbReference type="Proteomes" id="UP001458880">
    <property type="component" value="Unassembled WGS sequence"/>
</dbReference>
<evidence type="ECO:0000256" key="3">
    <source>
        <dbReference type="ARBA" id="ARBA00022707"/>
    </source>
</evidence>
<dbReference type="SMART" id="SM00310">
    <property type="entry name" value="PTBI"/>
    <property type="match status" value="1"/>
</dbReference>
<evidence type="ECO:0000259" key="7">
    <source>
        <dbReference type="PROSITE" id="PS51064"/>
    </source>
</evidence>
<feature type="compositionally biased region" description="Polar residues" evidence="6">
    <location>
        <begin position="187"/>
        <end position="196"/>
    </location>
</feature>
<dbReference type="Pfam" id="PF02174">
    <property type="entry name" value="IRS"/>
    <property type="match status" value="1"/>
</dbReference>
<dbReference type="Gene3D" id="2.30.29.30">
    <property type="entry name" value="Pleckstrin-homology domain (PH domain)/Phosphotyrosine-binding domain (PTB)"/>
    <property type="match status" value="1"/>
</dbReference>
<evidence type="ECO:0000313" key="9">
    <source>
        <dbReference type="Proteomes" id="UP001458880"/>
    </source>
</evidence>
<gene>
    <name evidence="8" type="ORF">QE152_g33907</name>
</gene>